<name>A0ABU0VUE6_9RHOB</name>
<proteinExistence type="predicted"/>
<sequence length="433" mass="46662">MSDRMMKRYIASTALSLGALTLVYAGQLRAAPFEVVQIKGAEFISESDIALACDITPGVEYSADDMRDVEGCLMQSGQFRSVEVRGEGETLVVAVEELETRPGRLELGLAYDSRDSATANLYFERYNLFPGVFGAVDLKYSKQVAALQTSLYAADAFGDVDFGIDTALRRTDYDDQGFSSRRALIEPYLAYQLPSGLRGELGLGYRMDEMKDPQAGASALFAAEAGRVDAPYLRFGLRYSDGVDSGEVGALTGVSVTFDHYFWGLGSDHRSSETRVALNARMAVSEKTSLLLGAQAGMVSAEGGQSTRAVDRFFIGGSDFRGFAPRGIGPKDGDHWVGANRYFVTSIELQHEVDQIFGSSAKVGLFADIGSAWGLDDTLGGAIDDARYMRSTIGLSLTLDLGNVPVSIFVAKPLESRPGDDAQSFGLSFSTTF</sequence>
<protein>
    <submittedName>
        <fullName evidence="4">BamA/TamA family outer membrane protein</fullName>
    </submittedName>
</protein>
<dbReference type="RefSeq" id="WP_306679041.1">
    <property type="nucleotide sequence ID" value="NZ_JAVDBT010000002.1"/>
</dbReference>
<evidence type="ECO:0000313" key="5">
    <source>
        <dbReference type="Proteomes" id="UP001239680"/>
    </source>
</evidence>
<evidence type="ECO:0000313" key="4">
    <source>
        <dbReference type="EMBL" id="MDQ2065351.1"/>
    </source>
</evidence>
<keyword evidence="5" id="KW-1185">Reference proteome</keyword>
<comment type="caution">
    <text evidence="4">The sequence shown here is derived from an EMBL/GenBank/DDBJ whole genome shotgun (WGS) entry which is preliminary data.</text>
</comment>
<dbReference type="EMBL" id="JAVDBT010000002">
    <property type="protein sequence ID" value="MDQ2065351.1"/>
    <property type="molecule type" value="Genomic_DNA"/>
</dbReference>
<evidence type="ECO:0000259" key="3">
    <source>
        <dbReference type="Pfam" id="PF01103"/>
    </source>
</evidence>
<dbReference type="Proteomes" id="UP001239680">
    <property type="component" value="Unassembled WGS sequence"/>
</dbReference>
<gene>
    <name evidence="4" type="ORF">Q9295_03110</name>
</gene>
<feature type="domain" description="Bacterial surface antigen (D15)" evidence="3">
    <location>
        <begin position="160"/>
        <end position="433"/>
    </location>
</feature>
<evidence type="ECO:0000256" key="1">
    <source>
        <dbReference type="ARBA" id="ARBA00004370"/>
    </source>
</evidence>
<keyword evidence="2" id="KW-0472">Membrane</keyword>
<evidence type="ECO:0000256" key="2">
    <source>
        <dbReference type="ARBA" id="ARBA00023136"/>
    </source>
</evidence>
<accession>A0ABU0VUE6</accession>
<dbReference type="Gene3D" id="2.40.160.50">
    <property type="entry name" value="membrane protein fhac: a member of the omp85/tpsb transporter family"/>
    <property type="match status" value="1"/>
</dbReference>
<reference evidence="4 5" key="1">
    <citation type="submission" date="2023-08" db="EMBL/GenBank/DDBJ databases">
        <title>Characterization of two Paracoccaceae strains isolated from Phycosphere and proposal of Xinfangfangia lacusdiani sp. nov.</title>
        <authorList>
            <person name="Deng Y."/>
            <person name="Zhang Y.Q."/>
        </authorList>
    </citation>
    <scope>NUCLEOTIDE SEQUENCE [LARGE SCALE GENOMIC DNA]</scope>
    <source>
        <strain evidence="4 5">CPCC 101601</strain>
    </source>
</reference>
<comment type="subcellular location">
    <subcellularLocation>
        <location evidence="1">Membrane</location>
    </subcellularLocation>
</comment>
<dbReference type="Pfam" id="PF01103">
    <property type="entry name" value="Omp85"/>
    <property type="match status" value="1"/>
</dbReference>
<organism evidence="4 5">
    <name type="scientific">Pseudogemmobacter lacusdianii</name>
    <dbReference type="NCBI Taxonomy" id="3069608"/>
    <lineage>
        <taxon>Bacteria</taxon>
        <taxon>Pseudomonadati</taxon>
        <taxon>Pseudomonadota</taxon>
        <taxon>Alphaproteobacteria</taxon>
        <taxon>Rhodobacterales</taxon>
        <taxon>Paracoccaceae</taxon>
        <taxon>Pseudogemmobacter</taxon>
    </lineage>
</organism>
<dbReference type="InterPro" id="IPR000184">
    <property type="entry name" value="Bac_surfAg_D15"/>
</dbReference>
<dbReference type="Gene3D" id="3.10.20.310">
    <property type="entry name" value="membrane protein fhac"/>
    <property type="match status" value="1"/>
</dbReference>